<dbReference type="Proteomes" id="UP000801428">
    <property type="component" value="Unassembled WGS sequence"/>
</dbReference>
<name>A0A9P4T8Q7_CURKU</name>
<proteinExistence type="predicted"/>
<comment type="caution">
    <text evidence="6">The sequence shown here is derived from an EMBL/GenBank/DDBJ whole genome shotgun (WGS) entry which is preliminary data.</text>
</comment>
<dbReference type="InterPro" id="IPR051127">
    <property type="entry name" value="Fungal_SecMet_Regulators"/>
</dbReference>
<dbReference type="GO" id="GO:0000978">
    <property type="term" value="F:RNA polymerase II cis-regulatory region sequence-specific DNA binding"/>
    <property type="evidence" value="ECO:0007669"/>
    <property type="project" value="TreeGrafter"/>
</dbReference>
<accession>A0A9P4T8Q7</accession>
<evidence type="ECO:0000259" key="5">
    <source>
        <dbReference type="SMART" id="SM00906"/>
    </source>
</evidence>
<dbReference type="EMBL" id="SWKU01000021">
    <property type="protein sequence ID" value="KAF2997832.1"/>
    <property type="molecule type" value="Genomic_DNA"/>
</dbReference>
<organism evidence="6 7">
    <name type="scientific">Curvularia kusanoi</name>
    <name type="common">Cochliobolus kusanoi</name>
    <dbReference type="NCBI Taxonomy" id="90978"/>
    <lineage>
        <taxon>Eukaryota</taxon>
        <taxon>Fungi</taxon>
        <taxon>Dikarya</taxon>
        <taxon>Ascomycota</taxon>
        <taxon>Pezizomycotina</taxon>
        <taxon>Dothideomycetes</taxon>
        <taxon>Pleosporomycetidae</taxon>
        <taxon>Pleosporales</taxon>
        <taxon>Pleosporineae</taxon>
        <taxon>Pleosporaceae</taxon>
        <taxon>Curvularia</taxon>
    </lineage>
</organism>
<reference evidence="6" key="1">
    <citation type="submission" date="2019-04" db="EMBL/GenBank/DDBJ databases">
        <title>Sequencing of skin fungus with MAO and IRED activity.</title>
        <authorList>
            <person name="Marsaioli A.J."/>
            <person name="Bonatto J.M.C."/>
            <person name="Reis Junior O."/>
        </authorList>
    </citation>
    <scope>NUCLEOTIDE SEQUENCE</scope>
    <source>
        <strain evidence="6">30M1</strain>
    </source>
</reference>
<protein>
    <recommendedName>
        <fullName evidence="5">Xylanolytic transcriptional activator regulatory domain-containing protein</fullName>
    </recommendedName>
</protein>
<dbReference type="GO" id="GO:0008270">
    <property type="term" value="F:zinc ion binding"/>
    <property type="evidence" value="ECO:0007669"/>
    <property type="project" value="InterPro"/>
</dbReference>
<evidence type="ECO:0000256" key="4">
    <source>
        <dbReference type="SAM" id="MobiDB-lite"/>
    </source>
</evidence>
<evidence type="ECO:0000256" key="1">
    <source>
        <dbReference type="ARBA" id="ARBA00023015"/>
    </source>
</evidence>
<dbReference type="GO" id="GO:0000435">
    <property type="term" value="P:positive regulation of transcription from RNA polymerase II promoter by galactose"/>
    <property type="evidence" value="ECO:0007669"/>
    <property type="project" value="TreeGrafter"/>
</dbReference>
<evidence type="ECO:0000313" key="6">
    <source>
        <dbReference type="EMBL" id="KAF2997832.1"/>
    </source>
</evidence>
<dbReference type="Pfam" id="PF04082">
    <property type="entry name" value="Fungal_trans"/>
    <property type="match status" value="1"/>
</dbReference>
<dbReference type="GO" id="GO:0000981">
    <property type="term" value="F:DNA-binding transcription factor activity, RNA polymerase II-specific"/>
    <property type="evidence" value="ECO:0007669"/>
    <property type="project" value="TreeGrafter"/>
</dbReference>
<keyword evidence="7" id="KW-1185">Reference proteome</keyword>
<dbReference type="PANTHER" id="PTHR47424">
    <property type="entry name" value="REGULATORY PROTEIN GAL4"/>
    <property type="match status" value="1"/>
</dbReference>
<keyword evidence="3" id="KW-0539">Nucleus</keyword>
<dbReference type="GO" id="GO:0005634">
    <property type="term" value="C:nucleus"/>
    <property type="evidence" value="ECO:0007669"/>
    <property type="project" value="TreeGrafter"/>
</dbReference>
<gene>
    <name evidence="6" type="ORF">E8E13_001318</name>
</gene>
<evidence type="ECO:0000256" key="2">
    <source>
        <dbReference type="ARBA" id="ARBA00023163"/>
    </source>
</evidence>
<dbReference type="AlphaFoldDB" id="A0A9P4T8Q7"/>
<dbReference type="SMART" id="SM00906">
    <property type="entry name" value="Fungal_trans"/>
    <property type="match status" value="1"/>
</dbReference>
<dbReference type="GO" id="GO:0006351">
    <property type="term" value="P:DNA-templated transcription"/>
    <property type="evidence" value="ECO:0007669"/>
    <property type="project" value="InterPro"/>
</dbReference>
<dbReference type="PANTHER" id="PTHR47424:SF5">
    <property type="entry name" value="ZN(II)2CYS6 TRANSCRIPTION FACTOR (EUROFUNG)"/>
    <property type="match status" value="1"/>
</dbReference>
<dbReference type="CDD" id="cd12148">
    <property type="entry name" value="fungal_TF_MHR"/>
    <property type="match status" value="1"/>
</dbReference>
<evidence type="ECO:0000313" key="7">
    <source>
        <dbReference type="Proteomes" id="UP000801428"/>
    </source>
</evidence>
<feature type="region of interest" description="Disordered" evidence="4">
    <location>
        <begin position="159"/>
        <end position="182"/>
    </location>
</feature>
<dbReference type="OrthoDB" id="3362851at2759"/>
<feature type="domain" description="Xylanolytic transcriptional activator regulatory" evidence="5">
    <location>
        <begin position="295"/>
        <end position="380"/>
    </location>
</feature>
<keyword evidence="1" id="KW-0805">Transcription regulation</keyword>
<dbReference type="InterPro" id="IPR007219">
    <property type="entry name" value="XnlR_reg_dom"/>
</dbReference>
<keyword evidence="2" id="KW-0804">Transcription</keyword>
<evidence type="ECO:0000256" key="3">
    <source>
        <dbReference type="ARBA" id="ARBA00023242"/>
    </source>
</evidence>
<sequence>MLALNVDDARFVVMGPSLADSANGISIPKAVLTKLVGNASIESLANLNREELLQLVLASPDLIQGTSPSVANARSMSEIHTGSDGAESLEALEQAPPEDPLWDEARKHQGRVQGISDDVNGLSMSVDRLSSYVGISSITAALKVIVRCAPQARPLLTHQNQAETALPSRANSPPPELMSNNPLALPPQQQGEILIESYFDRCHPFFPLIDERKFWATYLHGNRTDSQWLALLNIVFAVGSLASSTADNQAHYTYFSRSRRHMSLDSFGSGNIEVLQALAIMSGYYMHYLNRPNEAHSLMGGTLRMATSLGLHREYSERSDTGRQMGQPAEEEAISPELRRRMWWSLFCLDAWASTTTGRPSLGRMGPSITVMKPGTAANAVPTIITPNSPQYMDQLKLLPLTHASTFCAIATKIQDRLVESPLLPHAETASYDAMLLKWYEELPSVLSNQEEQCPEFLHRVRLVMKWRFQNIRIVLHRPVLLTTALRRCAFASLTEEEKTAVEKCRTMATITIDEISRNCLPDLISGWNAVWLCFQACMVPLVSLFSDASQPGEVEKWKASIETALAFFERIKDWSIAAKRSADAVSRLYAAYKAQRMASSQPSVPTTLQMHQQHQAYDMANNYPLLNNLEPRLEAAQNAFDYNAVGMTNWPDTNMNDPNYLNYFWDDMMWDTNLPDMQDVPYGMSNVYDFTGTAQDSGMDGAYWMHGN</sequence>